<reference evidence="2" key="2">
    <citation type="submission" date="2023-05" db="EMBL/GenBank/DDBJ databases">
        <authorList>
            <consortium name="Lawrence Berkeley National Laboratory"/>
            <person name="Steindorff A."/>
            <person name="Hensen N."/>
            <person name="Bonometti L."/>
            <person name="Westerberg I."/>
            <person name="Brannstrom I.O."/>
            <person name="Guillou S."/>
            <person name="Cros-Aarteil S."/>
            <person name="Calhoun S."/>
            <person name="Haridas S."/>
            <person name="Kuo A."/>
            <person name="Mondo S."/>
            <person name="Pangilinan J."/>
            <person name="Riley R."/>
            <person name="Labutti K."/>
            <person name="Andreopoulos B."/>
            <person name="Lipzen A."/>
            <person name="Chen C."/>
            <person name="Yanf M."/>
            <person name="Daum C."/>
            <person name="Ng V."/>
            <person name="Clum A."/>
            <person name="Ohm R."/>
            <person name="Martin F."/>
            <person name="Silar P."/>
            <person name="Natvig D."/>
            <person name="Lalanne C."/>
            <person name="Gautier V."/>
            <person name="Ament-Velasquez S.L."/>
            <person name="Kruys A."/>
            <person name="Hutchinson M.I."/>
            <person name="Powell A.J."/>
            <person name="Barry K."/>
            <person name="Miller A.N."/>
            <person name="Grigoriev I.V."/>
            <person name="Debuchy R."/>
            <person name="Gladieux P."/>
            <person name="Thoren M.H."/>
            <person name="Johannesson H."/>
        </authorList>
    </citation>
    <scope>NUCLEOTIDE SEQUENCE</scope>
    <source>
        <strain evidence="2">CBS 508.74</strain>
    </source>
</reference>
<protein>
    <recommendedName>
        <fullName evidence="4">Serine aminopeptidase S33 domain-containing protein</fullName>
    </recommendedName>
</protein>
<dbReference type="SUPFAM" id="SSF53474">
    <property type="entry name" value="alpha/beta-Hydrolases"/>
    <property type="match status" value="1"/>
</dbReference>
<dbReference type="EMBL" id="MU853333">
    <property type="protein sequence ID" value="KAK4116219.1"/>
    <property type="molecule type" value="Genomic_DNA"/>
</dbReference>
<dbReference type="GeneID" id="89935049"/>
<evidence type="ECO:0000313" key="3">
    <source>
        <dbReference type="Proteomes" id="UP001302812"/>
    </source>
</evidence>
<comment type="caution">
    <text evidence="2">The sequence shown here is derived from an EMBL/GenBank/DDBJ whole genome shotgun (WGS) entry which is preliminary data.</text>
</comment>
<dbReference type="Gene3D" id="3.40.50.1820">
    <property type="entry name" value="alpha/beta hydrolase"/>
    <property type="match status" value="1"/>
</dbReference>
<feature type="transmembrane region" description="Helical" evidence="1">
    <location>
        <begin position="70"/>
        <end position="94"/>
    </location>
</feature>
<evidence type="ECO:0008006" key="4">
    <source>
        <dbReference type="Google" id="ProtNLM"/>
    </source>
</evidence>
<sequence length="411" mass="45591">MVACTRTVSPAIRWRRLQLSSLRHTARSSSTALASARFWAAVKRGSSSRAPPQILPTGPTRRTIHIPPALLPPVIFCGLLVALWVWKCVMLVVFQNKIIYMPGLPPNARRERIADWASLCGGVQWTDERTVAADGTDLAMAVTTVPMARGRQSAAESLEKPAATHVYVLYFQGNASSIPPRLPDLSWVLRAVGESKWPSLQSVQLTFVCLSYRGYWTSRGRPSEGGLRLDAEAGVRWVAERHARLSAGIDGKPPILLVWGQSIGSGVATNLAATGNIPFNIRINGLLLETPFVSIRAMLETLYPQKWLPYKYLWPFLRNHLDSWENLGLVAQAERERGLKAPAIYILEAERDELVPKEQSERLFQRCRDLGLPVEKGVAPVAYHQQAIARGEGKQLAAQAILKLTQRSLEE</sequence>
<dbReference type="PANTHER" id="PTHR12277">
    <property type="entry name" value="ALPHA/BETA HYDROLASE DOMAIN-CONTAINING PROTEIN"/>
    <property type="match status" value="1"/>
</dbReference>
<keyword evidence="1" id="KW-1133">Transmembrane helix</keyword>
<dbReference type="InterPro" id="IPR029058">
    <property type="entry name" value="AB_hydrolase_fold"/>
</dbReference>
<dbReference type="Proteomes" id="UP001302812">
    <property type="component" value="Unassembled WGS sequence"/>
</dbReference>
<evidence type="ECO:0000256" key="1">
    <source>
        <dbReference type="SAM" id="Phobius"/>
    </source>
</evidence>
<dbReference type="RefSeq" id="XP_064673789.1">
    <property type="nucleotide sequence ID" value="XM_064810924.1"/>
</dbReference>
<organism evidence="2 3">
    <name type="scientific">Canariomyces notabilis</name>
    <dbReference type="NCBI Taxonomy" id="2074819"/>
    <lineage>
        <taxon>Eukaryota</taxon>
        <taxon>Fungi</taxon>
        <taxon>Dikarya</taxon>
        <taxon>Ascomycota</taxon>
        <taxon>Pezizomycotina</taxon>
        <taxon>Sordariomycetes</taxon>
        <taxon>Sordariomycetidae</taxon>
        <taxon>Sordariales</taxon>
        <taxon>Chaetomiaceae</taxon>
        <taxon>Canariomyces</taxon>
    </lineage>
</organism>
<name>A0AAN6TKL1_9PEZI</name>
<dbReference type="PANTHER" id="PTHR12277:SF64">
    <property type="entry name" value="SUPERFAMILY HYDROLASE, PUTATIVE (AFU_ORTHOLOGUE AFUA_3G01760)-RELATED"/>
    <property type="match status" value="1"/>
</dbReference>
<proteinExistence type="predicted"/>
<keyword evidence="1" id="KW-0812">Transmembrane</keyword>
<reference evidence="2" key="1">
    <citation type="journal article" date="2023" name="Mol. Phylogenet. Evol.">
        <title>Genome-scale phylogeny and comparative genomics of the fungal order Sordariales.</title>
        <authorList>
            <person name="Hensen N."/>
            <person name="Bonometti L."/>
            <person name="Westerberg I."/>
            <person name="Brannstrom I.O."/>
            <person name="Guillou S."/>
            <person name="Cros-Aarteil S."/>
            <person name="Calhoun S."/>
            <person name="Haridas S."/>
            <person name="Kuo A."/>
            <person name="Mondo S."/>
            <person name="Pangilinan J."/>
            <person name="Riley R."/>
            <person name="LaButti K."/>
            <person name="Andreopoulos B."/>
            <person name="Lipzen A."/>
            <person name="Chen C."/>
            <person name="Yan M."/>
            <person name="Daum C."/>
            <person name="Ng V."/>
            <person name="Clum A."/>
            <person name="Steindorff A."/>
            <person name="Ohm R.A."/>
            <person name="Martin F."/>
            <person name="Silar P."/>
            <person name="Natvig D.O."/>
            <person name="Lalanne C."/>
            <person name="Gautier V."/>
            <person name="Ament-Velasquez S.L."/>
            <person name="Kruys A."/>
            <person name="Hutchinson M.I."/>
            <person name="Powell A.J."/>
            <person name="Barry K."/>
            <person name="Miller A.N."/>
            <person name="Grigoriev I.V."/>
            <person name="Debuchy R."/>
            <person name="Gladieux P."/>
            <person name="Hiltunen Thoren M."/>
            <person name="Johannesson H."/>
        </authorList>
    </citation>
    <scope>NUCLEOTIDE SEQUENCE</scope>
    <source>
        <strain evidence="2">CBS 508.74</strain>
    </source>
</reference>
<keyword evidence="3" id="KW-1185">Reference proteome</keyword>
<gene>
    <name evidence="2" type="ORF">N656DRAFT_701164</name>
</gene>
<dbReference type="GO" id="GO:0008474">
    <property type="term" value="F:palmitoyl-(protein) hydrolase activity"/>
    <property type="evidence" value="ECO:0007669"/>
    <property type="project" value="TreeGrafter"/>
</dbReference>
<evidence type="ECO:0000313" key="2">
    <source>
        <dbReference type="EMBL" id="KAK4116219.1"/>
    </source>
</evidence>
<dbReference type="AlphaFoldDB" id="A0AAN6TKL1"/>
<accession>A0AAN6TKL1</accession>
<keyword evidence="1" id="KW-0472">Membrane</keyword>
<dbReference type="GO" id="GO:0016020">
    <property type="term" value="C:membrane"/>
    <property type="evidence" value="ECO:0007669"/>
    <property type="project" value="TreeGrafter"/>
</dbReference>